<reference evidence="2" key="1">
    <citation type="journal article" date="2014" name="Front. Microbiol.">
        <title>High frequency of phylogenetically diverse reductive dehalogenase-homologous genes in deep subseafloor sedimentary metagenomes.</title>
        <authorList>
            <person name="Kawai M."/>
            <person name="Futagami T."/>
            <person name="Toyoda A."/>
            <person name="Takaki Y."/>
            <person name="Nishi S."/>
            <person name="Hori S."/>
            <person name="Arai W."/>
            <person name="Tsubouchi T."/>
            <person name="Morono Y."/>
            <person name="Uchiyama I."/>
            <person name="Ito T."/>
            <person name="Fujiyama A."/>
            <person name="Inagaki F."/>
            <person name="Takami H."/>
        </authorList>
    </citation>
    <scope>NUCLEOTIDE SEQUENCE</scope>
    <source>
        <strain evidence="2">Expedition CK06-06</strain>
    </source>
</reference>
<dbReference type="PROSITE" id="PS51371">
    <property type="entry name" value="CBS"/>
    <property type="match status" value="1"/>
</dbReference>
<dbReference type="GO" id="GO:0016020">
    <property type="term" value="C:membrane"/>
    <property type="evidence" value="ECO:0007669"/>
    <property type="project" value="InterPro"/>
</dbReference>
<evidence type="ECO:0000313" key="2">
    <source>
        <dbReference type="EMBL" id="GAH99286.1"/>
    </source>
</evidence>
<dbReference type="InterPro" id="IPR000644">
    <property type="entry name" value="CBS_dom"/>
</dbReference>
<dbReference type="PANTHER" id="PTHR43773">
    <property type="entry name" value="MAGNESIUM TRANSPORTER MGTE"/>
    <property type="match status" value="1"/>
</dbReference>
<accession>X1JX24</accession>
<evidence type="ECO:0000259" key="1">
    <source>
        <dbReference type="PROSITE" id="PS51371"/>
    </source>
</evidence>
<feature type="domain" description="CBS" evidence="1">
    <location>
        <begin position="1"/>
        <end position="62"/>
    </location>
</feature>
<organism evidence="2">
    <name type="scientific">marine sediment metagenome</name>
    <dbReference type="NCBI Taxonomy" id="412755"/>
    <lineage>
        <taxon>unclassified sequences</taxon>
        <taxon>metagenomes</taxon>
        <taxon>ecological metagenomes</taxon>
    </lineage>
</organism>
<sequence length="63" mass="7305">TDFITVPEDITIGQVLRILREKAREIDFIQYIYVVDKVSRLKGTILLKDLLTTSPKRKANKVM</sequence>
<dbReference type="PANTHER" id="PTHR43773:SF1">
    <property type="entry name" value="MAGNESIUM TRANSPORTER MGTE"/>
    <property type="match status" value="1"/>
</dbReference>
<dbReference type="GO" id="GO:0015095">
    <property type="term" value="F:magnesium ion transmembrane transporter activity"/>
    <property type="evidence" value="ECO:0007669"/>
    <property type="project" value="InterPro"/>
</dbReference>
<dbReference type="AlphaFoldDB" id="X1JX24"/>
<dbReference type="SMART" id="SM00116">
    <property type="entry name" value="CBS"/>
    <property type="match status" value="1"/>
</dbReference>
<dbReference type="Gene3D" id="3.10.580.10">
    <property type="entry name" value="CBS-domain"/>
    <property type="match status" value="1"/>
</dbReference>
<name>X1JX24_9ZZZZ</name>
<dbReference type="SUPFAM" id="SSF54631">
    <property type="entry name" value="CBS-domain pair"/>
    <property type="match status" value="1"/>
</dbReference>
<comment type="caution">
    <text evidence="2">The sequence shown here is derived from an EMBL/GenBank/DDBJ whole genome shotgun (WGS) entry which is preliminary data.</text>
</comment>
<dbReference type="EMBL" id="BARU01048801">
    <property type="protein sequence ID" value="GAH99286.1"/>
    <property type="molecule type" value="Genomic_DNA"/>
</dbReference>
<feature type="non-terminal residue" evidence="2">
    <location>
        <position position="63"/>
    </location>
</feature>
<dbReference type="InterPro" id="IPR006669">
    <property type="entry name" value="MgtE_transporter"/>
</dbReference>
<dbReference type="Pfam" id="PF00571">
    <property type="entry name" value="CBS"/>
    <property type="match status" value="1"/>
</dbReference>
<proteinExistence type="predicted"/>
<dbReference type="InterPro" id="IPR046342">
    <property type="entry name" value="CBS_dom_sf"/>
</dbReference>
<feature type="non-terminal residue" evidence="2">
    <location>
        <position position="1"/>
    </location>
</feature>
<gene>
    <name evidence="2" type="ORF">S03H2_72302</name>
</gene>
<protein>
    <recommendedName>
        <fullName evidence="1">CBS domain-containing protein</fullName>
    </recommendedName>
</protein>